<protein>
    <submittedName>
        <fullName evidence="1">Noncanonical pyrimidine nucleotidase, YjjG family</fullName>
    </submittedName>
</protein>
<dbReference type="EMBL" id="MATO01000034">
    <property type="protein sequence ID" value="OCS90900.1"/>
    <property type="molecule type" value="Genomic_DNA"/>
</dbReference>
<evidence type="ECO:0000313" key="2">
    <source>
        <dbReference type="Proteomes" id="UP000093482"/>
    </source>
</evidence>
<dbReference type="Gene3D" id="1.10.150.240">
    <property type="entry name" value="Putative phosphatase, domain 2"/>
    <property type="match status" value="1"/>
</dbReference>
<dbReference type="PANTHER" id="PTHR47478:SF1">
    <property type="entry name" value="PYRIMIDINE 5'-NUCLEOTIDASE YJJG"/>
    <property type="match status" value="1"/>
</dbReference>
<dbReference type="NCBIfam" id="TIGR01549">
    <property type="entry name" value="HAD-SF-IA-v1"/>
    <property type="match status" value="1"/>
</dbReference>
<reference evidence="1 2" key="1">
    <citation type="submission" date="2016-07" db="EMBL/GenBank/DDBJ databases">
        <title>Caryophanon latum genome sequencing.</title>
        <authorList>
            <person name="Verma A."/>
            <person name="Pal Y."/>
            <person name="Krishnamurthi S."/>
        </authorList>
    </citation>
    <scope>NUCLEOTIDE SEQUENCE [LARGE SCALE GENOMIC DNA]</scope>
    <source>
        <strain evidence="1 2">DSM 14151</strain>
    </source>
</reference>
<dbReference type="InterPro" id="IPR023214">
    <property type="entry name" value="HAD_sf"/>
</dbReference>
<dbReference type="GO" id="GO:0008253">
    <property type="term" value="F:5'-nucleotidase activity"/>
    <property type="evidence" value="ECO:0007669"/>
    <property type="project" value="InterPro"/>
</dbReference>
<keyword evidence="2" id="KW-1185">Reference proteome</keyword>
<dbReference type="SUPFAM" id="SSF56784">
    <property type="entry name" value="HAD-like"/>
    <property type="match status" value="1"/>
</dbReference>
<sequence length="233" mass="26600">MKQYTTLLFDVDDTLLDFDAAEAVALPLVCKEFGLTYSEEVRNYYRAVNDELWRALELGHVTRDELLGTRFTRLFQAFGHTVDGSVVDERYRDYLVVGQQFVPEADEVIQTLSKQHDLFIVTNGVTMTQHKRLEHAGMKHLFRDIFVSEETGSQKPMRAFFDYAFTRIPQFDATKTLIVGDSFGADIVGGYNAGIDTCWLNAKGKPKTADIPVTYEIKALRELYRILNIPQIV</sequence>
<dbReference type="PANTHER" id="PTHR47478">
    <property type="match status" value="1"/>
</dbReference>
<dbReference type="SFLD" id="SFLDS00003">
    <property type="entry name" value="Haloacid_Dehalogenase"/>
    <property type="match status" value="1"/>
</dbReference>
<dbReference type="Pfam" id="PF13419">
    <property type="entry name" value="HAD_2"/>
    <property type="match status" value="1"/>
</dbReference>
<organism evidence="1 2">
    <name type="scientific">Caryophanon latum</name>
    <dbReference type="NCBI Taxonomy" id="33977"/>
    <lineage>
        <taxon>Bacteria</taxon>
        <taxon>Bacillati</taxon>
        <taxon>Bacillota</taxon>
        <taxon>Bacilli</taxon>
        <taxon>Bacillales</taxon>
        <taxon>Caryophanaceae</taxon>
        <taxon>Caryophanon</taxon>
    </lineage>
</organism>
<dbReference type="InterPro" id="IPR052550">
    <property type="entry name" value="Pyrimidine_5'-ntase_YjjG"/>
</dbReference>
<dbReference type="InterPro" id="IPR011951">
    <property type="entry name" value="HAD-SF_hydro_IA_YjjG/PynA"/>
</dbReference>
<evidence type="ECO:0000313" key="1">
    <source>
        <dbReference type="EMBL" id="OCS90900.1"/>
    </source>
</evidence>
<gene>
    <name evidence="1" type="ORF">A6K76_01355</name>
</gene>
<name>A0A1C0YUR1_9BACL</name>
<proteinExistence type="predicted"/>
<dbReference type="InterPro" id="IPR006439">
    <property type="entry name" value="HAD-SF_hydro_IA"/>
</dbReference>
<accession>A0A1C0YUR1</accession>
<dbReference type="Proteomes" id="UP000093482">
    <property type="component" value="Unassembled WGS sequence"/>
</dbReference>
<dbReference type="Gene3D" id="3.40.50.1000">
    <property type="entry name" value="HAD superfamily/HAD-like"/>
    <property type="match status" value="1"/>
</dbReference>
<dbReference type="InterPro" id="IPR041492">
    <property type="entry name" value="HAD_2"/>
</dbReference>
<dbReference type="NCBIfam" id="TIGR02254">
    <property type="entry name" value="YjjG_YfnB"/>
    <property type="match status" value="1"/>
</dbReference>
<dbReference type="RefSeq" id="WP_066464413.1">
    <property type="nucleotide sequence ID" value="NZ_MATO01000034.1"/>
</dbReference>
<dbReference type="InterPro" id="IPR023198">
    <property type="entry name" value="PGP-like_dom2"/>
</dbReference>
<dbReference type="AlphaFoldDB" id="A0A1C0YUR1"/>
<dbReference type="InterPro" id="IPR036412">
    <property type="entry name" value="HAD-like_sf"/>
</dbReference>
<comment type="caution">
    <text evidence="1">The sequence shown here is derived from an EMBL/GenBank/DDBJ whole genome shotgun (WGS) entry which is preliminary data.</text>
</comment>
<dbReference type="OrthoDB" id="9802350at2"/>
<dbReference type="SFLD" id="SFLDG01129">
    <property type="entry name" value="C1.5:_HAD__Beta-PGM__Phosphata"/>
    <property type="match status" value="1"/>
</dbReference>